<evidence type="ECO:0000256" key="1">
    <source>
        <dbReference type="ARBA" id="ARBA00022679"/>
    </source>
</evidence>
<feature type="domain" description="N-acetyltransferase" evidence="3">
    <location>
        <begin position="3"/>
        <end position="174"/>
    </location>
</feature>
<name>A0ABT0BCE5_9SPHN</name>
<keyword evidence="5" id="KW-1185">Reference proteome</keyword>
<dbReference type="CDD" id="cd04301">
    <property type="entry name" value="NAT_SF"/>
    <property type="match status" value="1"/>
</dbReference>
<protein>
    <submittedName>
        <fullName evidence="4">GNAT family N-acetyltransferase</fullName>
    </submittedName>
</protein>
<dbReference type="InterPro" id="IPR016181">
    <property type="entry name" value="Acyl_CoA_acyltransferase"/>
</dbReference>
<evidence type="ECO:0000259" key="3">
    <source>
        <dbReference type="PROSITE" id="PS51186"/>
    </source>
</evidence>
<dbReference type="RefSeq" id="WP_244018995.1">
    <property type="nucleotide sequence ID" value="NZ_JALHLF010000024.1"/>
</dbReference>
<evidence type="ECO:0000313" key="4">
    <source>
        <dbReference type="EMBL" id="MCJ2182740.1"/>
    </source>
</evidence>
<dbReference type="PANTHER" id="PTHR43877">
    <property type="entry name" value="AMINOALKYLPHOSPHONATE N-ACETYLTRANSFERASE-RELATED-RELATED"/>
    <property type="match status" value="1"/>
</dbReference>
<sequence length="179" mass="19189">MTLTIRVATVQDLPRLQEIMNAAIGQLQADFLDPAQVESSRAVMGLDRQLIEDATYFVAEIDGQIAGCGGWSRRATLYGGDHSAGLREPRLLDPSSEAARVRAMYTDPAFVRRGIGRALLAHCEAAARAEGFAACELMGTAAGEPLYAIAGYTVLERIEDARGGAPVPLARMRKELVTA</sequence>
<dbReference type="EMBL" id="JALHLF010000024">
    <property type="protein sequence ID" value="MCJ2182740.1"/>
    <property type="molecule type" value="Genomic_DNA"/>
</dbReference>
<dbReference type="SUPFAM" id="SSF55729">
    <property type="entry name" value="Acyl-CoA N-acyltransferases (Nat)"/>
    <property type="match status" value="1"/>
</dbReference>
<keyword evidence="1" id="KW-0808">Transferase</keyword>
<dbReference type="PROSITE" id="PS51186">
    <property type="entry name" value="GNAT"/>
    <property type="match status" value="1"/>
</dbReference>
<organism evidence="4 5">
    <name type="scientific">Novosphingobium organovorum</name>
    <dbReference type="NCBI Taxonomy" id="2930092"/>
    <lineage>
        <taxon>Bacteria</taxon>
        <taxon>Pseudomonadati</taxon>
        <taxon>Pseudomonadota</taxon>
        <taxon>Alphaproteobacteria</taxon>
        <taxon>Sphingomonadales</taxon>
        <taxon>Sphingomonadaceae</taxon>
        <taxon>Novosphingobium</taxon>
    </lineage>
</organism>
<dbReference type="Gene3D" id="3.40.630.30">
    <property type="match status" value="1"/>
</dbReference>
<reference evidence="4" key="1">
    <citation type="submission" date="2022-03" db="EMBL/GenBank/DDBJ databases">
        <title>Identification of a novel bacterium isolated from mangrove sediments.</title>
        <authorList>
            <person name="Pan X."/>
        </authorList>
    </citation>
    <scope>NUCLEOTIDE SEQUENCE</scope>
    <source>
        <strain evidence="4">B1949</strain>
    </source>
</reference>
<keyword evidence="2" id="KW-0012">Acyltransferase</keyword>
<dbReference type="PANTHER" id="PTHR43877:SF1">
    <property type="entry name" value="ACETYLTRANSFERASE"/>
    <property type="match status" value="1"/>
</dbReference>
<evidence type="ECO:0000256" key="2">
    <source>
        <dbReference type="ARBA" id="ARBA00023315"/>
    </source>
</evidence>
<dbReference type="Proteomes" id="UP001162881">
    <property type="component" value="Unassembled WGS sequence"/>
</dbReference>
<gene>
    <name evidence="4" type="ORF">MTR62_08555</name>
</gene>
<proteinExistence type="predicted"/>
<accession>A0ABT0BCE5</accession>
<dbReference type="InterPro" id="IPR000182">
    <property type="entry name" value="GNAT_dom"/>
</dbReference>
<evidence type="ECO:0000313" key="5">
    <source>
        <dbReference type="Proteomes" id="UP001162881"/>
    </source>
</evidence>
<dbReference type="Pfam" id="PF13508">
    <property type="entry name" value="Acetyltransf_7"/>
    <property type="match status" value="1"/>
</dbReference>
<dbReference type="InterPro" id="IPR050832">
    <property type="entry name" value="Bact_Acetyltransf"/>
</dbReference>
<comment type="caution">
    <text evidence="4">The sequence shown here is derived from an EMBL/GenBank/DDBJ whole genome shotgun (WGS) entry which is preliminary data.</text>
</comment>